<dbReference type="Proteomes" id="UP000000310">
    <property type="component" value="Chromosome"/>
</dbReference>
<feature type="region of interest" description="Disordered" evidence="5">
    <location>
        <begin position="210"/>
        <end position="231"/>
    </location>
</feature>
<dbReference type="HOGENOM" id="CLU_011370_1_1_10"/>
<feature type="compositionally biased region" description="Basic and acidic residues" evidence="5">
    <location>
        <begin position="210"/>
        <end position="228"/>
    </location>
</feature>
<dbReference type="InterPro" id="IPR011050">
    <property type="entry name" value="Pectin_lyase_fold/virulence"/>
</dbReference>
<dbReference type="InterPro" id="IPR012334">
    <property type="entry name" value="Pectin_lyas_fold"/>
</dbReference>
<reference evidence="7 8" key="1">
    <citation type="journal article" date="2011" name="Stand. Genomic Sci.">
        <title>Complete genome sequence of the gliding, heparinolytic Pedobacter saltans type strain (113).</title>
        <authorList>
            <person name="Liolios K."/>
            <person name="Sikorski J."/>
            <person name="Lu M."/>
            <person name="Nolan M."/>
            <person name="Lapidus A."/>
            <person name="Lucas S."/>
            <person name="Hammon N."/>
            <person name="Deshpande S."/>
            <person name="Cheng J.F."/>
            <person name="Tapia R."/>
            <person name="Han C."/>
            <person name="Goodwin L."/>
            <person name="Pitluck S."/>
            <person name="Huntemann M."/>
            <person name="Ivanova N."/>
            <person name="Pagani I."/>
            <person name="Mavromatis K."/>
            <person name="Ovchinikova G."/>
            <person name="Pati A."/>
            <person name="Chen A."/>
            <person name="Palaniappan K."/>
            <person name="Land M."/>
            <person name="Hauser L."/>
            <person name="Brambilla E.M."/>
            <person name="Kotsyurbenko O."/>
            <person name="Rohde M."/>
            <person name="Tindall B.J."/>
            <person name="Abt B."/>
            <person name="Goker M."/>
            <person name="Detter J.C."/>
            <person name="Woyke T."/>
            <person name="Bristow J."/>
            <person name="Eisen J.A."/>
            <person name="Markowitz V."/>
            <person name="Hugenholtz P."/>
            <person name="Klenk H.P."/>
            <person name="Kyrpides N.C."/>
        </authorList>
    </citation>
    <scope>NUCLEOTIDE SEQUENCE [LARGE SCALE GENOMIC DNA]</scope>
    <source>
        <strain evidence="8">ATCC 51119 / DSM 12145 / JCM 21818 / LMG 10337 / NBRC 100064 / NCIMB 13643</strain>
    </source>
</reference>
<evidence type="ECO:0000256" key="2">
    <source>
        <dbReference type="ARBA" id="ARBA00022801"/>
    </source>
</evidence>
<dbReference type="PANTHER" id="PTHR31339">
    <property type="entry name" value="PECTIN LYASE-RELATED"/>
    <property type="match status" value="1"/>
</dbReference>
<evidence type="ECO:0000256" key="3">
    <source>
        <dbReference type="ARBA" id="ARBA00023295"/>
    </source>
</evidence>
<keyword evidence="6" id="KW-0812">Transmembrane</keyword>
<sequence length="519" mass="57819">MNYFHKIISTTITMCIMLAFLSLNSFGMSKGLGLYTIPKGAEKSNLFNTTVNGKEVFTEKFKDVNYVRFSHTKAVSILVKSAEDISSFRISPQKDIISPKANGKSLEFSISKPGYYVVTINNKEKLFVLSDTPDKDKLKKSDFIDVKSYNIDFTGTTIVTEKLQNAINDAISKNKTLVFSAGIYRTGTLKIGSNARIYIADGAMIKGSESRNDYPTDGGKKESDHINDKANYTDNGETMTFSRLILIDNAENVKIWGDGVIDGSGSIVRAQGKPANLIRIRNSKNIELKGLVLRDPACWNTHILKSENVVIRNIKMLNDPNVPNTDGFDPDASKNVLIEDCFAYCSDDNIAIKTTNNGGLLQDCENIKVNNCVFLTRKSSLKVGTETKGKSMRNIVFSNNYVVEADRGLALYCYDGATFENIQFINNYIERNYPDSRRKAIHFEIKNRNGAGTIKNVLIKDCSIGEGFSKGSEMLGLDANHTIDGVVFKNLKVDGELCLQPEKLRLTTNKFVKNIRFEK</sequence>
<reference evidence="8" key="2">
    <citation type="submission" date="2011-02" db="EMBL/GenBank/DDBJ databases">
        <title>The complete genome of Pedobacter saltans DSM 12145.</title>
        <authorList>
            <consortium name="US DOE Joint Genome Institute (JGI-PGF)"/>
            <person name="Lucas S."/>
            <person name="Copeland A."/>
            <person name="Lapidus A."/>
            <person name="Bruce D."/>
            <person name="Goodwin L."/>
            <person name="Pitluck S."/>
            <person name="Kyrpides N."/>
            <person name="Mavromatis K."/>
            <person name="Pagani I."/>
            <person name="Ivanova N."/>
            <person name="Ovchinnikova G."/>
            <person name="Lu M."/>
            <person name="Detter J.C."/>
            <person name="Han C."/>
            <person name="Land M."/>
            <person name="Hauser L."/>
            <person name="Markowitz V."/>
            <person name="Cheng J.-F."/>
            <person name="Hugenholtz P."/>
            <person name="Woyke T."/>
            <person name="Wu D."/>
            <person name="Tindall B."/>
            <person name="Pomrenke H.G."/>
            <person name="Brambilla E."/>
            <person name="Klenk H.-P."/>
            <person name="Eisen J.A."/>
        </authorList>
    </citation>
    <scope>NUCLEOTIDE SEQUENCE [LARGE SCALE GENOMIC DNA]</scope>
    <source>
        <strain evidence="8">ATCC 51119 / DSM 12145 / JCM 21818 / LMG 10337 / NBRC 100064 / NCIMB 13643</strain>
    </source>
</reference>
<dbReference type="PANTHER" id="PTHR31339:SF9">
    <property type="entry name" value="PLASMIN AND FIBRONECTIN-BINDING PROTEIN A"/>
    <property type="match status" value="1"/>
</dbReference>
<evidence type="ECO:0000256" key="6">
    <source>
        <dbReference type="SAM" id="Phobius"/>
    </source>
</evidence>
<dbReference type="GO" id="GO:0004650">
    <property type="term" value="F:polygalacturonase activity"/>
    <property type="evidence" value="ECO:0007669"/>
    <property type="project" value="InterPro"/>
</dbReference>
<gene>
    <name evidence="7" type="ordered locus">Pedsa_0801</name>
</gene>
<keyword evidence="6" id="KW-0472">Membrane</keyword>
<keyword evidence="2 4" id="KW-0378">Hydrolase</keyword>
<dbReference type="EMBL" id="CP002545">
    <property type="protein sequence ID" value="ADY51373.1"/>
    <property type="molecule type" value="Genomic_DNA"/>
</dbReference>
<evidence type="ECO:0000313" key="8">
    <source>
        <dbReference type="Proteomes" id="UP000000310"/>
    </source>
</evidence>
<organism evidence="7 8">
    <name type="scientific">Pseudopedobacter saltans (strain ATCC 51119 / DSM 12145 / JCM 21818 / CCUG 39354 / LMG 10337 / NBRC 100064 / NCIMB 13643)</name>
    <name type="common">Pedobacter saltans</name>
    <dbReference type="NCBI Taxonomy" id="762903"/>
    <lineage>
        <taxon>Bacteria</taxon>
        <taxon>Pseudomonadati</taxon>
        <taxon>Bacteroidota</taxon>
        <taxon>Sphingobacteriia</taxon>
        <taxon>Sphingobacteriales</taxon>
        <taxon>Sphingobacteriaceae</taxon>
        <taxon>Pseudopedobacter</taxon>
    </lineage>
</organism>
<dbReference type="AlphaFoldDB" id="F0S975"/>
<dbReference type="SUPFAM" id="SSF51126">
    <property type="entry name" value="Pectin lyase-like"/>
    <property type="match status" value="1"/>
</dbReference>
<dbReference type="InterPro" id="IPR000743">
    <property type="entry name" value="Glyco_hydro_28"/>
</dbReference>
<evidence type="ECO:0000256" key="5">
    <source>
        <dbReference type="SAM" id="MobiDB-lite"/>
    </source>
</evidence>
<evidence type="ECO:0000313" key="7">
    <source>
        <dbReference type="EMBL" id="ADY51373.1"/>
    </source>
</evidence>
<feature type="transmembrane region" description="Helical" evidence="6">
    <location>
        <begin position="7"/>
        <end position="28"/>
    </location>
</feature>
<dbReference type="GO" id="GO:0005975">
    <property type="term" value="P:carbohydrate metabolic process"/>
    <property type="evidence" value="ECO:0007669"/>
    <property type="project" value="InterPro"/>
</dbReference>
<evidence type="ECO:0000256" key="4">
    <source>
        <dbReference type="RuleBase" id="RU361169"/>
    </source>
</evidence>
<proteinExistence type="inferred from homology"/>
<keyword evidence="8" id="KW-1185">Reference proteome</keyword>
<dbReference type="eggNOG" id="COG5434">
    <property type="taxonomic scope" value="Bacteria"/>
</dbReference>
<keyword evidence="6" id="KW-1133">Transmembrane helix</keyword>
<dbReference type="KEGG" id="psn:Pedsa_0801"/>
<dbReference type="InterPro" id="IPR051801">
    <property type="entry name" value="GH28_Enzymes"/>
</dbReference>
<accession>F0S975</accession>
<name>F0S975_PSESL</name>
<dbReference type="Gene3D" id="2.160.20.10">
    <property type="entry name" value="Single-stranded right-handed beta-helix, Pectin lyase-like"/>
    <property type="match status" value="1"/>
</dbReference>
<evidence type="ECO:0000256" key="1">
    <source>
        <dbReference type="ARBA" id="ARBA00008834"/>
    </source>
</evidence>
<dbReference type="STRING" id="762903.Pedsa_0801"/>
<comment type="similarity">
    <text evidence="1 4">Belongs to the glycosyl hydrolase 28 family.</text>
</comment>
<protein>
    <submittedName>
        <fullName evidence="7">Glycoside hydrolase family 28</fullName>
    </submittedName>
</protein>
<keyword evidence="3 4" id="KW-0326">Glycosidase</keyword>
<dbReference type="Pfam" id="PF00295">
    <property type="entry name" value="Glyco_hydro_28"/>
    <property type="match status" value="1"/>
</dbReference>